<name>A0A1V5SLC9_9BACT</name>
<evidence type="ECO:0008006" key="2">
    <source>
        <dbReference type="Google" id="ProtNLM"/>
    </source>
</evidence>
<proteinExistence type="predicted"/>
<dbReference type="PANTHER" id="PTHR38811:SF1">
    <property type="entry name" value="UPF0284 PROTEIN SLL1500"/>
    <property type="match status" value="1"/>
</dbReference>
<dbReference type="Proteomes" id="UP000485569">
    <property type="component" value="Unassembled WGS sequence"/>
</dbReference>
<comment type="caution">
    <text evidence="1">The sequence shown here is derived from an EMBL/GenBank/DDBJ whole genome shotgun (WGS) entry which is preliminary data.</text>
</comment>
<dbReference type="Gene3D" id="3.40.50.10210">
    <property type="match status" value="1"/>
</dbReference>
<sequence length="165" mass="17247">MFVLVISGSDVSKIPGVSIAGLNPKVIPYTAPADADLLLWGKPYVIDAIPVDPQGHPTPAIITHAAYCEAGFPILIVRSGTYLPPVVPYVEMNVDPGQDPQTNQAVTKVELLIEKSKSLGQVLGKSTKKIVIAESLPGGTTTAYLILKALGYNGMVSSAGPINPS</sequence>
<dbReference type="InterPro" id="IPR036087">
    <property type="entry name" value="Nict_dMeBzImd_PRibTrfase_sf"/>
</dbReference>
<evidence type="ECO:0000313" key="1">
    <source>
        <dbReference type="EMBL" id="OQA55298.1"/>
    </source>
</evidence>
<dbReference type="GO" id="GO:0008939">
    <property type="term" value="F:nicotinate-nucleotide-dimethylbenzimidazole phosphoribosyltransferase activity"/>
    <property type="evidence" value="ECO:0007669"/>
    <property type="project" value="InterPro"/>
</dbReference>
<protein>
    <recommendedName>
        <fullName evidence="2">TIGR00303 family protein</fullName>
    </recommendedName>
</protein>
<organism evidence="1">
    <name type="scientific">Candidatus Atribacter allofermentans</name>
    <dbReference type="NCBI Taxonomy" id="1852833"/>
    <lineage>
        <taxon>Bacteria</taxon>
        <taxon>Pseudomonadati</taxon>
        <taxon>Atribacterota</taxon>
        <taxon>Atribacteria</taxon>
        <taxon>Atribacterales</taxon>
        <taxon>Atribacteraceae</taxon>
        <taxon>Atribacter</taxon>
    </lineage>
</organism>
<reference evidence="1" key="1">
    <citation type="submission" date="2017-02" db="EMBL/GenBank/DDBJ databases">
        <title>Delving into the versatile metabolic prowess of the omnipresent phylum Bacteroidetes.</title>
        <authorList>
            <person name="Nobu M.K."/>
            <person name="Mei R."/>
            <person name="Narihiro T."/>
            <person name="Kuroda K."/>
            <person name="Liu W.-T."/>
        </authorList>
    </citation>
    <scope>NUCLEOTIDE SEQUENCE</scope>
    <source>
        <strain evidence="1">ADurb.Bin276</strain>
    </source>
</reference>
<accession>A0A1V5SLC9</accession>
<dbReference type="SUPFAM" id="SSF52733">
    <property type="entry name" value="Nicotinate mononucleotide:5,6-dimethylbenzimidazole phosphoribosyltransferase (CobT)"/>
    <property type="match status" value="1"/>
</dbReference>
<dbReference type="EMBL" id="MWBQ01000165">
    <property type="protein sequence ID" value="OQA55298.1"/>
    <property type="molecule type" value="Genomic_DNA"/>
</dbReference>
<dbReference type="PANTHER" id="PTHR38811">
    <property type="match status" value="1"/>
</dbReference>
<dbReference type="InterPro" id="IPR002805">
    <property type="entry name" value="Nict_dMeBzImd_PRibTrfase_arc"/>
</dbReference>
<dbReference type="AlphaFoldDB" id="A0A1V5SLC9"/>
<gene>
    <name evidence="1" type="ORF">BWY41_01689</name>
</gene>